<accession>A0AAX6EAW2</accession>
<proteinExistence type="predicted"/>
<dbReference type="AlphaFoldDB" id="A0AAX6EAW2"/>
<dbReference type="EMBL" id="JANAVB010035329">
    <property type="protein sequence ID" value="KAJ6805676.1"/>
    <property type="molecule type" value="Genomic_DNA"/>
</dbReference>
<evidence type="ECO:0000313" key="4">
    <source>
        <dbReference type="Proteomes" id="UP001140949"/>
    </source>
</evidence>
<name>A0AAX6EAW2_IRIPA</name>
<keyword evidence="4" id="KW-1185">Reference proteome</keyword>
<feature type="region of interest" description="Disordered" evidence="1">
    <location>
        <begin position="1"/>
        <end position="21"/>
    </location>
</feature>
<gene>
    <name evidence="3" type="ORF">M6B38_181215</name>
    <name evidence="2" type="ORF">M6B38_199890</name>
</gene>
<organism evidence="2 4">
    <name type="scientific">Iris pallida</name>
    <name type="common">Sweet iris</name>
    <dbReference type="NCBI Taxonomy" id="29817"/>
    <lineage>
        <taxon>Eukaryota</taxon>
        <taxon>Viridiplantae</taxon>
        <taxon>Streptophyta</taxon>
        <taxon>Embryophyta</taxon>
        <taxon>Tracheophyta</taxon>
        <taxon>Spermatophyta</taxon>
        <taxon>Magnoliopsida</taxon>
        <taxon>Liliopsida</taxon>
        <taxon>Asparagales</taxon>
        <taxon>Iridaceae</taxon>
        <taxon>Iridoideae</taxon>
        <taxon>Irideae</taxon>
        <taxon>Iris</taxon>
    </lineage>
</organism>
<reference evidence="2" key="2">
    <citation type="submission" date="2023-04" db="EMBL/GenBank/DDBJ databases">
        <authorList>
            <person name="Bruccoleri R.E."/>
            <person name="Oakeley E.J."/>
            <person name="Faust A.-M."/>
            <person name="Dessus-Babus S."/>
            <person name="Altorfer M."/>
            <person name="Burckhardt D."/>
            <person name="Oertli M."/>
            <person name="Naumann U."/>
            <person name="Petersen F."/>
            <person name="Wong J."/>
        </authorList>
    </citation>
    <scope>NUCLEOTIDE SEQUENCE</scope>
    <source>
        <strain evidence="2">GSM-AAB239-AS_SAM_17_03QT</strain>
        <tissue evidence="2">Leaf</tissue>
    </source>
</reference>
<dbReference type="EMBL" id="JANAVB010038416">
    <property type="protein sequence ID" value="KAJ6801135.1"/>
    <property type="molecule type" value="Genomic_DNA"/>
</dbReference>
<dbReference type="Proteomes" id="UP001140949">
    <property type="component" value="Unassembled WGS sequence"/>
</dbReference>
<evidence type="ECO:0000313" key="2">
    <source>
        <dbReference type="EMBL" id="KAJ6801135.1"/>
    </source>
</evidence>
<reference evidence="2" key="1">
    <citation type="journal article" date="2023" name="GigaByte">
        <title>Genome assembly of the bearded iris, Iris pallida Lam.</title>
        <authorList>
            <person name="Bruccoleri R.E."/>
            <person name="Oakeley E.J."/>
            <person name="Faust A.M.E."/>
            <person name="Altorfer M."/>
            <person name="Dessus-Babus S."/>
            <person name="Burckhardt D."/>
            <person name="Oertli M."/>
            <person name="Naumann U."/>
            <person name="Petersen F."/>
            <person name="Wong J."/>
        </authorList>
    </citation>
    <scope>NUCLEOTIDE SEQUENCE</scope>
    <source>
        <strain evidence="2">GSM-AAB239-AS_SAM_17_03QT</strain>
    </source>
</reference>
<evidence type="ECO:0000256" key="1">
    <source>
        <dbReference type="SAM" id="MobiDB-lite"/>
    </source>
</evidence>
<sequence length="57" mass="6387">MVQSQMGRSRSRHLSSSTWVTVHRRHGSRRDGCAWSSTSSLWSISAARSKNLASDCH</sequence>
<evidence type="ECO:0000313" key="3">
    <source>
        <dbReference type="EMBL" id="KAJ6805676.1"/>
    </source>
</evidence>
<protein>
    <submittedName>
        <fullName evidence="2">Protein NRT1/ PTR FAMILY 7.3-like</fullName>
    </submittedName>
</protein>
<comment type="caution">
    <text evidence="2">The sequence shown here is derived from an EMBL/GenBank/DDBJ whole genome shotgun (WGS) entry which is preliminary data.</text>
</comment>
<feature type="compositionally biased region" description="Polar residues" evidence="1">
    <location>
        <begin position="1"/>
        <end position="20"/>
    </location>
</feature>